<dbReference type="Pfam" id="PF14523">
    <property type="entry name" value="Syntaxin_2"/>
    <property type="match status" value="1"/>
</dbReference>
<dbReference type="OMA" id="THIDNSN"/>
<dbReference type="InParanoid" id="D7FPU1"/>
<protein>
    <submittedName>
        <fullName evidence="4">Soluble NSF Attachment Protein (SNAP) Receptor (SNARE)</fullName>
    </submittedName>
</protein>
<dbReference type="GO" id="GO:0031201">
    <property type="term" value="C:SNARE complex"/>
    <property type="evidence" value="ECO:0007669"/>
    <property type="project" value="TreeGrafter"/>
</dbReference>
<sequence length="219" mass="24843">MIYSQNVTLLHRMVQQLGTARDTGELRGQCRCQLQVIGELREKIQAQMRLQQQQAEGASRQDAARLSAMNSKLTKDFNRVNAIALDLGTQAERRMREVDAQRQSQVEEDEERARVAFAGAGGGQPQGMMQVQQRRERVQMQEEAINTAIIQETEEELQQINKSLYKVNEIYRDLANIVEQQQEAVEEIETNTEGAHARAQEGLVQVQKANDYQPSCVVS</sequence>
<dbReference type="OrthoDB" id="364348at2759"/>
<dbReference type="InterPro" id="IPR045242">
    <property type="entry name" value="Syntaxin"/>
</dbReference>
<dbReference type="STRING" id="2880.D7FPU1"/>
<keyword evidence="4" id="KW-0675">Receptor</keyword>
<evidence type="ECO:0000256" key="2">
    <source>
        <dbReference type="SAM" id="Coils"/>
    </source>
</evidence>
<gene>
    <name evidence="4" type="primary">SNR18</name>
    <name evidence="4" type="ORF">Esi_0199_0044</name>
</gene>
<evidence type="ECO:0000256" key="1">
    <source>
        <dbReference type="ARBA" id="ARBA00009063"/>
    </source>
</evidence>
<name>D7FPU1_ECTSI</name>
<dbReference type="CDD" id="cd15840">
    <property type="entry name" value="SNARE_Qa"/>
    <property type="match status" value="1"/>
</dbReference>
<evidence type="ECO:0000259" key="3">
    <source>
        <dbReference type="PROSITE" id="PS50192"/>
    </source>
</evidence>
<accession>D7FPU1</accession>
<feature type="domain" description="T-SNARE coiled-coil homology" evidence="3">
    <location>
        <begin position="147"/>
        <end position="209"/>
    </location>
</feature>
<evidence type="ECO:0000313" key="5">
    <source>
        <dbReference type="Proteomes" id="UP000002630"/>
    </source>
</evidence>
<dbReference type="PROSITE" id="PS50192">
    <property type="entry name" value="T_SNARE"/>
    <property type="match status" value="1"/>
</dbReference>
<dbReference type="InterPro" id="IPR006011">
    <property type="entry name" value="Syntaxin_N"/>
</dbReference>
<comment type="similarity">
    <text evidence="1">Belongs to the syntaxin family.</text>
</comment>
<dbReference type="PANTHER" id="PTHR19957">
    <property type="entry name" value="SYNTAXIN"/>
    <property type="match status" value="1"/>
</dbReference>
<dbReference type="Gene3D" id="1.20.5.110">
    <property type="match status" value="1"/>
</dbReference>
<dbReference type="SUPFAM" id="SSF47661">
    <property type="entry name" value="t-snare proteins"/>
    <property type="match status" value="1"/>
</dbReference>
<dbReference type="GO" id="GO:0006906">
    <property type="term" value="P:vesicle fusion"/>
    <property type="evidence" value="ECO:0007669"/>
    <property type="project" value="TreeGrafter"/>
</dbReference>
<dbReference type="GO" id="GO:0048278">
    <property type="term" value="P:vesicle docking"/>
    <property type="evidence" value="ECO:0007669"/>
    <property type="project" value="TreeGrafter"/>
</dbReference>
<keyword evidence="2" id="KW-0175">Coiled coil</keyword>
<proteinExistence type="inferred from homology"/>
<dbReference type="GO" id="GO:0000149">
    <property type="term" value="F:SNARE binding"/>
    <property type="evidence" value="ECO:0007669"/>
    <property type="project" value="TreeGrafter"/>
</dbReference>
<dbReference type="InterPro" id="IPR000727">
    <property type="entry name" value="T_SNARE_dom"/>
</dbReference>
<dbReference type="PANTHER" id="PTHR19957:SF38">
    <property type="entry name" value="LD27581P"/>
    <property type="match status" value="1"/>
</dbReference>
<keyword evidence="5" id="KW-1185">Reference proteome</keyword>
<dbReference type="SMART" id="SM00397">
    <property type="entry name" value="t_SNARE"/>
    <property type="match status" value="1"/>
</dbReference>
<dbReference type="GO" id="GO:0012505">
    <property type="term" value="C:endomembrane system"/>
    <property type="evidence" value="ECO:0007669"/>
    <property type="project" value="TreeGrafter"/>
</dbReference>
<evidence type="ECO:0000313" key="4">
    <source>
        <dbReference type="EMBL" id="CBJ30548.1"/>
    </source>
</evidence>
<dbReference type="AlphaFoldDB" id="D7FPU1"/>
<dbReference type="eggNOG" id="KOG0811">
    <property type="taxonomic scope" value="Eukaryota"/>
</dbReference>
<dbReference type="Proteomes" id="UP000002630">
    <property type="component" value="Linkage Group LG13"/>
</dbReference>
<organism evidence="4 5">
    <name type="scientific">Ectocarpus siliculosus</name>
    <name type="common">Brown alga</name>
    <name type="synonym">Conferva siliculosa</name>
    <dbReference type="NCBI Taxonomy" id="2880"/>
    <lineage>
        <taxon>Eukaryota</taxon>
        <taxon>Sar</taxon>
        <taxon>Stramenopiles</taxon>
        <taxon>Ochrophyta</taxon>
        <taxon>PX clade</taxon>
        <taxon>Phaeophyceae</taxon>
        <taxon>Ectocarpales</taxon>
        <taxon>Ectocarpaceae</taxon>
        <taxon>Ectocarpus</taxon>
    </lineage>
</organism>
<dbReference type="EMBL" id="FN648374">
    <property type="protein sequence ID" value="CBJ30548.1"/>
    <property type="molecule type" value="Genomic_DNA"/>
</dbReference>
<dbReference type="GO" id="GO:0005484">
    <property type="term" value="F:SNAP receptor activity"/>
    <property type="evidence" value="ECO:0007669"/>
    <property type="project" value="TreeGrafter"/>
</dbReference>
<dbReference type="InterPro" id="IPR010989">
    <property type="entry name" value="SNARE"/>
</dbReference>
<dbReference type="GO" id="GO:0006886">
    <property type="term" value="P:intracellular protein transport"/>
    <property type="evidence" value="ECO:0007669"/>
    <property type="project" value="TreeGrafter"/>
</dbReference>
<dbReference type="EMBL" id="FN649738">
    <property type="protein sequence ID" value="CBJ30548.1"/>
    <property type="molecule type" value="Genomic_DNA"/>
</dbReference>
<reference evidence="4 5" key="1">
    <citation type="journal article" date="2010" name="Nature">
        <title>The Ectocarpus genome and the independent evolution of multicellularity in brown algae.</title>
        <authorList>
            <person name="Cock J.M."/>
            <person name="Sterck L."/>
            <person name="Rouze P."/>
            <person name="Scornet D."/>
            <person name="Allen A.E."/>
            <person name="Amoutzias G."/>
            <person name="Anthouard V."/>
            <person name="Artiguenave F."/>
            <person name="Aury J.M."/>
            <person name="Badger J.H."/>
            <person name="Beszteri B."/>
            <person name="Billiau K."/>
            <person name="Bonnet E."/>
            <person name="Bothwell J.H."/>
            <person name="Bowler C."/>
            <person name="Boyen C."/>
            <person name="Brownlee C."/>
            <person name="Carrano C.J."/>
            <person name="Charrier B."/>
            <person name="Cho G.Y."/>
            <person name="Coelho S.M."/>
            <person name="Collen J."/>
            <person name="Corre E."/>
            <person name="Da Silva C."/>
            <person name="Delage L."/>
            <person name="Delaroque N."/>
            <person name="Dittami S.M."/>
            <person name="Doulbeau S."/>
            <person name="Elias M."/>
            <person name="Farnham G."/>
            <person name="Gachon C.M."/>
            <person name="Gschloessl B."/>
            <person name="Heesch S."/>
            <person name="Jabbari K."/>
            <person name="Jubin C."/>
            <person name="Kawai H."/>
            <person name="Kimura K."/>
            <person name="Kloareg B."/>
            <person name="Kupper F.C."/>
            <person name="Lang D."/>
            <person name="Le Bail A."/>
            <person name="Leblanc C."/>
            <person name="Lerouge P."/>
            <person name="Lohr M."/>
            <person name="Lopez P.J."/>
            <person name="Martens C."/>
            <person name="Maumus F."/>
            <person name="Michel G."/>
            <person name="Miranda-Saavedra D."/>
            <person name="Morales J."/>
            <person name="Moreau H."/>
            <person name="Motomura T."/>
            <person name="Nagasato C."/>
            <person name="Napoli C.A."/>
            <person name="Nelson D.R."/>
            <person name="Nyvall-Collen P."/>
            <person name="Peters A.F."/>
            <person name="Pommier C."/>
            <person name="Potin P."/>
            <person name="Poulain J."/>
            <person name="Quesneville H."/>
            <person name="Read B."/>
            <person name="Rensing S.A."/>
            <person name="Ritter A."/>
            <person name="Rousvoal S."/>
            <person name="Samanta M."/>
            <person name="Samson G."/>
            <person name="Schroeder D.C."/>
            <person name="Segurens B."/>
            <person name="Strittmatter M."/>
            <person name="Tonon T."/>
            <person name="Tregear J.W."/>
            <person name="Valentin K."/>
            <person name="von Dassow P."/>
            <person name="Yamagishi T."/>
            <person name="Van de Peer Y."/>
            <person name="Wincker P."/>
        </authorList>
    </citation>
    <scope>NUCLEOTIDE SEQUENCE [LARGE SCALE GENOMIC DNA]</scope>
    <source>
        <strain evidence="5">Ec32 / CCAP1310/4</strain>
    </source>
</reference>
<dbReference type="Gene3D" id="1.20.58.70">
    <property type="match status" value="1"/>
</dbReference>
<feature type="coiled-coil region" evidence="2">
    <location>
        <begin position="150"/>
        <end position="191"/>
    </location>
</feature>